<evidence type="ECO:0000313" key="2">
    <source>
        <dbReference type="EMBL" id="KAH0452217.1"/>
    </source>
</evidence>
<sequence>MRTMMSRNTAMEGSRIGRRLEEEEPPLESDGGWGDARTLMYPSPVFETPSFVVLTSEPIWFLIRKQDCDEAK</sequence>
<comment type="caution">
    <text evidence="2">The sequence shown here is derived from an EMBL/GenBank/DDBJ whole genome shotgun (WGS) entry which is preliminary data.</text>
</comment>
<reference evidence="2 3" key="1">
    <citation type="journal article" date="2021" name="Hortic Res">
        <title>Chromosome-scale assembly of the Dendrobium chrysotoxum genome enhances the understanding of orchid evolution.</title>
        <authorList>
            <person name="Zhang Y."/>
            <person name="Zhang G.Q."/>
            <person name="Zhang D."/>
            <person name="Liu X.D."/>
            <person name="Xu X.Y."/>
            <person name="Sun W.H."/>
            <person name="Yu X."/>
            <person name="Zhu X."/>
            <person name="Wang Z.W."/>
            <person name="Zhao X."/>
            <person name="Zhong W.Y."/>
            <person name="Chen H."/>
            <person name="Yin W.L."/>
            <person name="Huang T."/>
            <person name="Niu S.C."/>
            <person name="Liu Z.J."/>
        </authorList>
    </citation>
    <scope>NUCLEOTIDE SEQUENCE [LARGE SCALE GENOMIC DNA]</scope>
    <source>
        <strain evidence="2">Lindl</strain>
    </source>
</reference>
<evidence type="ECO:0000313" key="3">
    <source>
        <dbReference type="Proteomes" id="UP000775213"/>
    </source>
</evidence>
<gene>
    <name evidence="2" type="ORF">IEQ34_019516</name>
</gene>
<organism evidence="2 3">
    <name type="scientific">Dendrobium chrysotoxum</name>
    <name type="common">Orchid</name>
    <dbReference type="NCBI Taxonomy" id="161865"/>
    <lineage>
        <taxon>Eukaryota</taxon>
        <taxon>Viridiplantae</taxon>
        <taxon>Streptophyta</taxon>
        <taxon>Embryophyta</taxon>
        <taxon>Tracheophyta</taxon>
        <taxon>Spermatophyta</taxon>
        <taxon>Magnoliopsida</taxon>
        <taxon>Liliopsida</taxon>
        <taxon>Asparagales</taxon>
        <taxon>Orchidaceae</taxon>
        <taxon>Epidendroideae</taxon>
        <taxon>Malaxideae</taxon>
        <taxon>Dendrobiinae</taxon>
        <taxon>Dendrobium</taxon>
    </lineage>
</organism>
<dbReference type="AlphaFoldDB" id="A0AAV7G7L0"/>
<dbReference type="EMBL" id="JAGFBR010000017">
    <property type="protein sequence ID" value="KAH0452217.1"/>
    <property type="molecule type" value="Genomic_DNA"/>
</dbReference>
<feature type="compositionally biased region" description="Polar residues" evidence="1">
    <location>
        <begin position="1"/>
        <end position="11"/>
    </location>
</feature>
<protein>
    <submittedName>
        <fullName evidence="2">Uncharacterized protein</fullName>
    </submittedName>
</protein>
<dbReference type="Proteomes" id="UP000775213">
    <property type="component" value="Unassembled WGS sequence"/>
</dbReference>
<evidence type="ECO:0000256" key="1">
    <source>
        <dbReference type="SAM" id="MobiDB-lite"/>
    </source>
</evidence>
<keyword evidence="3" id="KW-1185">Reference proteome</keyword>
<feature type="region of interest" description="Disordered" evidence="1">
    <location>
        <begin position="1"/>
        <end position="35"/>
    </location>
</feature>
<name>A0AAV7G7L0_DENCH</name>
<proteinExistence type="predicted"/>
<accession>A0AAV7G7L0</accession>